<organism evidence="1 2">
    <name type="scientific">Chryseobacterium piperi</name>
    <dbReference type="NCBI Taxonomy" id="558152"/>
    <lineage>
        <taxon>Bacteria</taxon>
        <taxon>Pseudomonadati</taxon>
        <taxon>Bacteroidota</taxon>
        <taxon>Flavobacteriia</taxon>
        <taxon>Flavobacteriales</taxon>
        <taxon>Weeksellaceae</taxon>
        <taxon>Chryseobacterium group</taxon>
        <taxon>Chryseobacterium</taxon>
    </lineage>
</organism>
<proteinExistence type="predicted"/>
<reference evidence="1 2" key="1">
    <citation type="submission" date="2014-07" db="EMBL/GenBank/DDBJ databases">
        <title>Genome of Chryseobacterium piperi CTM.</title>
        <authorList>
            <person name="Pipes S.E."/>
            <person name="Stropko S.J."/>
            <person name="Newman J.D."/>
        </authorList>
    </citation>
    <scope>NUCLEOTIDE SEQUENCE [LARGE SCALE GENOMIC DNA]</scope>
    <source>
        <strain evidence="1 2">CTM</strain>
    </source>
</reference>
<evidence type="ECO:0000313" key="1">
    <source>
        <dbReference type="EMBL" id="KFF24380.1"/>
    </source>
</evidence>
<keyword evidence="2" id="KW-1185">Reference proteome</keyword>
<dbReference type="EMBL" id="JPRJ01000026">
    <property type="protein sequence ID" value="KFF24380.1"/>
    <property type="molecule type" value="Genomic_DNA"/>
</dbReference>
<comment type="caution">
    <text evidence="1">The sequence shown here is derived from an EMBL/GenBank/DDBJ whole genome shotgun (WGS) entry which is preliminary data.</text>
</comment>
<sequence>MEKDKAFKYNTEVVGTTKVHSIKSDYKIRIKNEVTYKGVDDGLYRFNIVETLYELAEYEDPIMTQIAEMTNRICSIYKEIEIGINAEGVIEKVYNRDEIYKKWQKVKEWLTNAHPLESYEIIRAKEYELSNEEMEIKNIRFIHFLHQYFFIFKQSADKGNVRYIKKNEMDRFGGGVVIPVNINLREQDLEDGTTERSYEGKMVRDNKVIERLRAFTKDQYMHPEYKMTGKYIYDNITLLESDFTITEELGEFYYNHSYLRLTLEE</sequence>
<dbReference type="STRING" id="558152.IQ37_13325"/>
<name>A0A086B616_9FLAO</name>
<dbReference type="OrthoDB" id="1232243at2"/>
<evidence type="ECO:0000313" key="2">
    <source>
        <dbReference type="Proteomes" id="UP000028709"/>
    </source>
</evidence>
<accession>A0A086B616</accession>
<dbReference type="eggNOG" id="ENOG50338NM">
    <property type="taxonomic scope" value="Bacteria"/>
</dbReference>
<dbReference type="KEGG" id="cpip:CJF12_09380"/>
<protein>
    <submittedName>
        <fullName evidence="1">Uncharacterized protein</fullName>
    </submittedName>
</protein>
<dbReference type="Proteomes" id="UP000028709">
    <property type="component" value="Unassembled WGS sequence"/>
</dbReference>
<dbReference type="AlphaFoldDB" id="A0A086B616"/>
<dbReference type="RefSeq" id="WP_034685842.1">
    <property type="nucleotide sequence ID" value="NZ_CP023049.2"/>
</dbReference>
<gene>
    <name evidence="1" type="ORF">IQ37_13325</name>
</gene>